<dbReference type="CDD" id="cd04301">
    <property type="entry name" value="NAT_SF"/>
    <property type="match status" value="1"/>
</dbReference>
<dbReference type="EMBL" id="WHOA01000181">
    <property type="protein sequence ID" value="NOU74700.1"/>
    <property type="molecule type" value="Genomic_DNA"/>
</dbReference>
<evidence type="ECO:0000313" key="5">
    <source>
        <dbReference type="Proteomes" id="UP000616779"/>
    </source>
</evidence>
<evidence type="ECO:0000256" key="2">
    <source>
        <dbReference type="ARBA" id="ARBA00023315"/>
    </source>
</evidence>
<accession>A0ABX1Y1G6</accession>
<protein>
    <submittedName>
        <fullName evidence="4">GNAT family N-acetyltransferase</fullName>
    </submittedName>
</protein>
<dbReference type="InterPro" id="IPR016181">
    <property type="entry name" value="Acyl_CoA_acyltransferase"/>
</dbReference>
<name>A0ABX1Y1G6_9BACL</name>
<dbReference type="InterPro" id="IPR000182">
    <property type="entry name" value="GNAT_dom"/>
</dbReference>
<gene>
    <name evidence="4" type="ORF">GC098_25490</name>
</gene>
<dbReference type="SUPFAM" id="SSF55729">
    <property type="entry name" value="Acyl-CoA N-acyltransferases (Nat)"/>
    <property type="match status" value="1"/>
</dbReference>
<keyword evidence="5" id="KW-1185">Reference proteome</keyword>
<comment type="caution">
    <text evidence="4">The sequence shown here is derived from an EMBL/GenBank/DDBJ whole genome shotgun (WGS) entry which is preliminary data.</text>
</comment>
<reference evidence="4 5" key="1">
    <citation type="submission" date="2019-10" db="EMBL/GenBank/DDBJ databases">
        <title>Description of Paenibacillus terrestris sp. nov.</title>
        <authorList>
            <person name="Carlier A."/>
            <person name="Qi S."/>
        </authorList>
    </citation>
    <scope>NUCLEOTIDE SEQUENCE [LARGE SCALE GENOMIC DNA]</scope>
    <source>
        <strain evidence="4 5">LMG 31458</strain>
    </source>
</reference>
<dbReference type="InterPro" id="IPR050832">
    <property type="entry name" value="Bact_Acetyltransf"/>
</dbReference>
<evidence type="ECO:0000256" key="1">
    <source>
        <dbReference type="ARBA" id="ARBA00022679"/>
    </source>
</evidence>
<dbReference type="Pfam" id="PF00583">
    <property type="entry name" value="Acetyltransf_1"/>
    <property type="match status" value="1"/>
</dbReference>
<keyword evidence="2" id="KW-0012">Acyltransferase</keyword>
<dbReference type="Proteomes" id="UP000616779">
    <property type="component" value="Unassembled WGS sequence"/>
</dbReference>
<dbReference type="Gene3D" id="3.40.630.30">
    <property type="match status" value="1"/>
</dbReference>
<evidence type="ECO:0000313" key="4">
    <source>
        <dbReference type="EMBL" id="NOU74700.1"/>
    </source>
</evidence>
<dbReference type="PANTHER" id="PTHR43877:SF2">
    <property type="entry name" value="AMINOALKYLPHOSPHONATE N-ACETYLTRANSFERASE-RELATED"/>
    <property type="match status" value="1"/>
</dbReference>
<evidence type="ECO:0000259" key="3">
    <source>
        <dbReference type="PROSITE" id="PS51186"/>
    </source>
</evidence>
<dbReference type="RefSeq" id="WP_171646096.1">
    <property type="nucleotide sequence ID" value="NZ_WHOA01000181.1"/>
</dbReference>
<keyword evidence="1" id="KW-0808">Transferase</keyword>
<organism evidence="4 5">
    <name type="scientific">Paenibacillus phytorum</name>
    <dbReference type="NCBI Taxonomy" id="2654977"/>
    <lineage>
        <taxon>Bacteria</taxon>
        <taxon>Bacillati</taxon>
        <taxon>Bacillota</taxon>
        <taxon>Bacilli</taxon>
        <taxon>Bacillales</taxon>
        <taxon>Paenibacillaceae</taxon>
        <taxon>Paenibacillus</taxon>
    </lineage>
</organism>
<feature type="domain" description="N-acetyltransferase" evidence="3">
    <location>
        <begin position="19"/>
        <end position="180"/>
    </location>
</feature>
<proteinExistence type="predicted"/>
<dbReference type="PANTHER" id="PTHR43877">
    <property type="entry name" value="AMINOALKYLPHOSPHONATE N-ACETYLTRANSFERASE-RELATED-RELATED"/>
    <property type="match status" value="1"/>
</dbReference>
<sequence length="181" mass="21435">MVDLSDRKPSKDKLNSQWIDIRKALIEDLDEVQKLYVEAAKWIRSSQGIIQWNEDTFTMNYLEQFIREKDVFVAYLDGELVGCFSVQWKYEEIWGELFHDNAGYIHRLVVLRKYKGQGIGSHFLTWAEDYIKSEGKKWLRLDCMADNPALNQYYLSQGLVFQGRYDGRGWSANLYEREIID</sequence>
<dbReference type="PROSITE" id="PS51186">
    <property type="entry name" value="GNAT"/>
    <property type="match status" value="1"/>
</dbReference>